<reference evidence="1 2" key="1">
    <citation type="submission" date="2019-02" db="EMBL/GenBank/DDBJ databases">
        <title>Deep-cultivation of Planctomycetes and their phenomic and genomic characterization uncovers novel biology.</title>
        <authorList>
            <person name="Wiegand S."/>
            <person name="Jogler M."/>
            <person name="Boedeker C."/>
            <person name="Pinto D."/>
            <person name="Vollmers J."/>
            <person name="Rivas-Marin E."/>
            <person name="Kohn T."/>
            <person name="Peeters S.H."/>
            <person name="Heuer A."/>
            <person name="Rast P."/>
            <person name="Oberbeckmann S."/>
            <person name="Bunk B."/>
            <person name="Jeske O."/>
            <person name="Meyerdierks A."/>
            <person name="Storesund J.E."/>
            <person name="Kallscheuer N."/>
            <person name="Luecker S."/>
            <person name="Lage O.M."/>
            <person name="Pohl T."/>
            <person name="Merkel B.J."/>
            <person name="Hornburger P."/>
            <person name="Mueller R.-W."/>
            <person name="Bruemmer F."/>
            <person name="Labrenz M."/>
            <person name="Spormann A.M."/>
            <person name="Op den Camp H."/>
            <person name="Overmann J."/>
            <person name="Amann R."/>
            <person name="Jetten M.S.M."/>
            <person name="Mascher T."/>
            <person name="Medema M.H."/>
            <person name="Devos D.P."/>
            <person name="Kaster A.-K."/>
            <person name="Ovreas L."/>
            <person name="Rohde M."/>
            <person name="Galperin M.Y."/>
            <person name="Jogler C."/>
        </authorList>
    </citation>
    <scope>NUCLEOTIDE SEQUENCE [LARGE SCALE GENOMIC DNA]</scope>
    <source>
        <strain evidence="1 2">Q31a</strain>
    </source>
</reference>
<name>A0A518G4Y3_9BACT</name>
<proteinExistence type="predicted"/>
<evidence type="ECO:0000313" key="1">
    <source>
        <dbReference type="EMBL" id="QDV23654.1"/>
    </source>
</evidence>
<protein>
    <submittedName>
        <fullName evidence="1">Uncharacterized protein</fullName>
    </submittedName>
</protein>
<evidence type="ECO:0000313" key="2">
    <source>
        <dbReference type="Proteomes" id="UP000318017"/>
    </source>
</evidence>
<accession>A0A518G4Y3</accession>
<dbReference type="Proteomes" id="UP000318017">
    <property type="component" value="Chromosome"/>
</dbReference>
<dbReference type="KEGG" id="ahel:Q31a_19580"/>
<organism evidence="1 2">
    <name type="scientific">Aureliella helgolandensis</name>
    <dbReference type="NCBI Taxonomy" id="2527968"/>
    <lineage>
        <taxon>Bacteria</taxon>
        <taxon>Pseudomonadati</taxon>
        <taxon>Planctomycetota</taxon>
        <taxon>Planctomycetia</taxon>
        <taxon>Pirellulales</taxon>
        <taxon>Pirellulaceae</taxon>
        <taxon>Aureliella</taxon>
    </lineage>
</organism>
<dbReference type="AlphaFoldDB" id="A0A518G4Y3"/>
<gene>
    <name evidence="1" type="ORF">Q31a_19580</name>
</gene>
<sequence length="76" mass="8590">MLLCQIVAFLVVFSNIVELEQVLFSVEFHQLPAIVGDDGGGTHLMEESIHDHIFVSFGLWFTQQRRQIGNAVFAGW</sequence>
<keyword evidence="2" id="KW-1185">Reference proteome</keyword>
<dbReference type="EMBL" id="CP036298">
    <property type="protein sequence ID" value="QDV23654.1"/>
    <property type="molecule type" value="Genomic_DNA"/>
</dbReference>